<proteinExistence type="predicted"/>
<accession>A0A0G2FYU6</accession>
<dbReference type="EMBL" id="LCUC01000040">
    <property type="protein sequence ID" value="KKY39039.1"/>
    <property type="molecule type" value="Genomic_DNA"/>
</dbReference>
<name>A0A0G2FYU6_9PEZI</name>
<dbReference type="Proteomes" id="UP000034680">
    <property type="component" value="Unassembled WGS sequence"/>
</dbReference>
<reference evidence="1 2" key="2">
    <citation type="submission" date="2015-05" db="EMBL/GenBank/DDBJ databases">
        <authorList>
            <person name="Morales-Cruz A."/>
            <person name="Amrine K.C."/>
            <person name="Cantu D."/>
        </authorList>
    </citation>
    <scope>NUCLEOTIDE SEQUENCE [LARGE SCALE GENOMIC DNA]</scope>
    <source>
        <strain evidence="1">DA912</strain>
    </source>
</reference>
<dbReference type="Gene3D" id="3.40.50.970">
    <property type="match status" value="1"/>
</dbReference>
<evidence type="ECO:0000313" key="2">
    <source>
        <dbReference type="Proteomes" id="UP000034680"/>
    </source>
</evidence>
<comment type="caution">
    <text evidence="1">The sequence shown here is derived from an EMBL/GenBank/DDBJ whole genome shotgun (WGS) entry which is preliminary data.</text>
</comment>
<reference evidence="1 2" key="1">
    <citation type="submission" date="2015-05" db="EMBL/GenBank/DDBJ databases">
        <title>Distinctive expansion of gene families associated with plant cell wall degradation and secondary metabolism in the genomes of grapevine trunk pathogens.</title>
        <authorList>
            <person name="Lawrence D.P."/>
            <person name="Travadon R."/>
            <person name="Rolshausen P.E."/>
            <person name="Baumgartner K."/>
        </authorList>
    </citation>
    <scope>NUCLEOTIDE SEQUENCE [LARGE SCALE GENOMIC DNA]</scope>
    <source>
        <strain evidence="1">DA912</strain>
    </source>
</reference>
<dbReference type="InterPro" id="IPR029061">
    <property type="entry name" value="THDP-binding"/>
</dbReference>
<keyword evidence="2" id="KW-1185">Reference proteome</keyword>
<dbReference type="STRING" id="1214573.A0A0G2FYU6"/>
<protein>
    <submittedName>
        <fullName evidence="1">Uncharacterized protein</fullName>
    </submittedName>
</protein>
<evidence type="ECO:0000313" key="1">
    <source>
        <dbReference type="EMBL" id="KKY39039.1"/>
    </source>
</evidence>
<sequence length="120" mass="13469">MPEAIEQYWLCDLVVTETGNSQFVFNMTTLPHGSKVSTQAVYGSIGRQNPFVNNLEYTVERYFNGMEATNNDVLIWDYGAILRAMSPEAKFKSFKVDEAADLDALLSDEEVQNATYPQAS</sequence>
<organism evidence="1 2">
    <name type="scientific">Diaporthe ampelina</name>
    <dbReference type="NCBI Taxonomy" id="1214573"/>
    <lineage>
        <taxon>Eukaryota</taxon>
        <taxon>Fungi</taxon>
        <taxon>Dikarya</taxon>
        <taxon>Ascomycota</taxon>
        <taxon>Pezizomycotina</taxon>
        <taxon>Sordariomycetes</taxon>
        <taxon>Sordariomycetidae</taxon>
        <taxon>Diaporthales</taxon>
        <taxon>Diaporthaceae</taxon>
        <taxon>Diaporthe</taxon>
    </lineage>
</organism>
<dbReference type="SUPFAM" id="SSF52518">
    <property type="entry name" value="Thiamin diphosphate-binding fold (THDP-binding)"/>
    <property type="match status" value="1"/>
</dbReference>
<dbReference type="OrthoDB" id="3970464at2759"/>
<dbReference type="AlphaFoldDB" id="A0A0G2FYU6"/>
<gene>
    <name evidence="1" type="ORF">UCDDA912_g00946</name>
</gene>